<evidence type="ECO:0008006" key="2">
    <source>
        <dbReference type="Google" id="ProtNLM"/>
    </source>
</evidence>
<reference evidence="1" key="2">
    <citation type="submission" date="2020-07" db="EMBL/GenBank/DDBJ databases">
        <authorList>
            <person name="Vera ALvarez R."/>
            <person name="Arias-Moreno D.M."/>
            <person name="Jimenez-Jacinto V."/>
            <person name="Jimenez-Bremont J.F."/>
            <person name="Swaminathan K."/>
            <person name="Moose S.P."/>
            <person name="Guerrero-Gonzalez M.L."/>
            <person name="Marino-Ramirez L."/>
            <person name="Landsman D."/>
            <person name="Rodriguez-Kessler M."/>
            <person name="Delgado-Sanchez P."/>
        </authorList>
    </citation>
    <scope>NUCLEOTIDE SEQUENCE</scope>
    <source>
        <tissue evidence="1">Cladode</tissue>
    </source>
</reference>
<proteinExistence type="predicted"/>
<organism evidence="1">
    <name type="scientific">Opuntia streptacantha</name>
    <name type="common">Prickly pear cactus</name>
    <name type="synonym">Opuntia cardona</name>
    <dbReference type="NCBI Taxonomy" id="393608"/>
    <lineage>
        <taxon>Eukaryota</taxon>
        <taxon>Viridiplantae</taxon>
        <taxon>Streptophyta</taxon>
        <taxon>Embryophyta</taxon>
        <taxon>Tracheophyta</taxon>
        <taxon>Spermatophyta</taxon>
        <taxon>Magnoliopsida</taxon>
        <taxon>eudicotyledons</taxon>
        <taxon>Gunneridae</taxon>
        <taxon>Pentapetalae</taxon>
        <taxon>Caryophyllales</taxon>
        <taxon>Cactineae</taxon>
        <taxon>Cactaceae</taxon>
        <taxon>Opuntioideae</taxon>
        <taxon>Opuntia</taxon>
    </lineage>
</organism>
<reference evidence="1" key="1">
    <citation type="journal article" date="2013" name="J. Plant Res.">
        <title>Effect of fungi and light on seed germination of three Opuntia species from semiarid lands of central Mexico.</title>
        <authorList>
            <person name="Delgado-Sanchez P."/>
            <person name="Jimenez-Bremont J.F."/>
            <person name="Guerrero-Gonzalez Mde L."/>
            <person name="Flores J."/>
        </authorList>
    </citation>
    <scope>NUCLEOTIDE SEQUENCE</scope>
    <source>
        <tissue evidence="1">Cladode</tissue>
    </source>
</reference>
<dbReference type="AlphaFoldDB" id="A0A7C8ZFB4"/>
<sequence length="106" mass="11540">MCVIGHSMLADFGIQHHLLSVNYGLLILKRALALASISISGNPLSTGLCNSCSGCSSLCPFLCNSSHRSNFQLTLISFGPCQSPFCFFNEFSVHRNSDLEKWLGNI</sequence>
<protein>
    <recommendedName>
        <fullName evidence="2">4Fe-4S ferredoxin-type domain-containing protein</fullName>
    </recommendedName>
</protein>
<accession>A0A7C8ZFB4</accession>
<name>A0A7C8ZFB4_OPUST</name>
<dbReference type="EMBL" id="GISG01120069">
    <property type="protein sequence ID" value="MBA4640653.1"/>
    <property type="molecule type" value="Transcribed_RNA"/>
</dbReference>
<evidence type="ECO:0000313" key="1">
    <source>
        <dbReference type="EMBL" id="MBA4640653.1"/>
    </source>
</evidence>